<dbReference type="Proteomes" id="UP001056120">
    <property type="component" value="Linkage Group LG13"/>
</dbReference>
<gene>
    <name evidence="1" type="ORF">L1987_39906</name>
</gene>
<evidence type="ECO:0000313" key="1">
    <source>
        <dbReference type="EMBL" id="KAI3786314.1"/>
    </source>
</evidence>
<reference evidence="1 2" key="2">
    <citation type="journal article" date="2022" name="Mol. Ecol. Resour.">
        <title>The genomes of chicory, endive, great burdock and yacon provide insights into Asteraceae paleo-polyploidization history and plant inulin production.</title>
        <authorList>
            <person name="Fan W."/>
            <person name="Wang S."/>
            <person name="Wang H."/>
            <person name="Wang A."/>
            <person name="Jiang F."/>
            <person name="Liu H."/>
            <person name="Zhao H."/>
            <person name="Xu D."/>
            <person name="Zhang Y."/>
        </authorList>
    </citation>
    <scope>NUCLEOTIDE SEQUENCE [LARGE SCALE GENOMIC DNA]</scope>
    <source>
        <strain evidence="2">cv. Yunnan</strain>
        <tissue evidence="1">Leaves</tissue>
    </source>
</reference>
<accession>A0ACB9GS40</accession>
<sequence>MEVLTAVSGSDHRCRQVKERHKELLFSGGSGGVRCGRRRTFPSPSDTKTQLEQDNGKLHHHHTCNHLPLHRNCRFELV</sequence>
<organism evidence="1 2">
    <name type="scientific">Smallanthus sonchifolius</name>
    <dbReference type="NCBI Taxonomy" id="185202"/>
    <lineage>
        <taxon>Eukaryota</taxon>
        <taxon>Viridiplantae</taxon>
        <taxon>Streptophyta</taxon>
        <taxon>Embryophyta</taxon>
        <taxon>Tracheophyta</taxon>
        <taxon>Spermatophyta</taxon>
        <taxon>Magnoliopsida</taxon>
        <taxon>eudicotyledons</taxon>
        <taxon>Gunneridae</taxon>
        <taxon>Pentapetalae</taxon>
        <taxon>asterids</taxon>
        <taxon>campanulids</taxon>
        <taxon>Asterales</taxon>
        <taxon>Asteraceae</taxon>
        <taxon>Asteroideae</taxon>
        <taxon>Heliantheae alliance</taxon>
        <taxon>Millerieae</taxon>
        <taxon>Smallanthus</taxon>
    </lineage>
</organism>
<proteinExistence type="predicted"/>
<keyword evidence="2" id="KW-1185">Reference proteome</keyword>
<evidence type="ECO:0000313" key="2">
    <source>
        <dbReference type="Proteomes" id="UP001056120"/>
    </source>
</evidence>
<dbReference type="EMBL" id="CM042030">
    <property type="protein sequence ID" value="KAI3786314.1"/>
    <property type="molecule type" value="Genomic_DNA"/>
</dbReference>
<reference evidence="2" key="1">
    <citation type="journal article" date="2022" name="Mol. Ecol. Resour.">
        <title>The genomes of chicory, endive, great burdock and yacon provide insights into Asteraceae palaeo-polyploidization history and plant inulin production.</title>
        <authorList>
            <person name="Fan W."/>
            <person name="Wang S."/>
            <person name="Wang H."/>
            <person name="Wang A."/>
            <person name="Jiang F."/>
            <person name="Liu H."/>
            <person name="Zhao H."/>
            <person name="Xu D."/>
            <person name="Zhang Y."/>
        </authorList>
    </citation>
    <scope>NUCLEOTIDE SEQUENCE [LARGE SCALE GENOMIC DNA]</scope>
    <source>
        <strain evidence="2">cv. Yunnan</strain>
    </source>
</reference>
<name>A0ACB9GS40_9ASTR</name>
<comment type="caution">
    <text evidence="1">The sequence shown here is derived from an EMBL/GenBank/DDBJ whole genome shotgun (WGS) entry which is preliminary data.</text>
</comment>
<protein>
    <submittedName>
        <fullName evidence="1">Uncharacterized protein</fullName>
    </submittedName>
</protein>